<dbReference type="GO" id="GO:0030331">
    <property type="term" value="F:nuclear estrogen receptor binding"/>
    <property type="evidence" value="ECO:0007669"/>
    <property type="project" value="TreeGrafter"/>
</dbReference>
<evidence type="ECO:0000313" key="3">
    <source>
        <dbReference type="Proteomes" id="UP000322234"/>
    </source>
</evidence>
<feature type="region of interest" description="Disordered" evidence="1">
    <location>
        <begin position="232"/>
        <end position="274"/>
    </location>
</feature>
<dbReference type="AlphaFoldDB" id="A0A6B0RW89"/>
<evidence type="ECO:0000256" key="1">
    <source>
        <dbReference type="SAM" id="MobiDB-lite"/>
    </source>
</evidence>
<protein>
    <recommendedName>
        <fullName evidence="4">Steroid receptor-associated and regulated protein</fullName>
    </recommendedName>
</protein>
<dbReference type="EMBL" id="VBQZ03000098">
    <property type="protein sequence ID" value="MXQ93822.1"/>
    <property type="molecule type" value="Genomic_DNA"/>
</dbReference>
<sequence length="295" mass="30007">MVPSLVPGEEAAELGRNCVFGRRPASQPLDCNPVDINPLIKAIPQLLQASSCAPGGIHSADPDLVNIKGLVLGCGPAFWTRLLKTASSASAEPGAMAAVTAPSEDTRDPSARPGGLEANLETSSEKLPAEWTNTRTTGAGPALRQHEPPALCSLPSGRPARRQKAVPRAHLTFVIDCARGKQISLAAPPGPPRTPGPNPGPAVPPMKTYILLCGEKQSSNLTLEAPLSRGGLAQAGGPCRGTTAPASPPASPEGLAEAPEAKGSPVKAVSSRSSAWGTVIGSLKALSSCVCAQAD</sequence>
<proteinExistence type="predicted"/>
<gene>
    <name evidence="2" type="ORF">E5288_WYG016896</name>
</gene>
<reference evidence="2" key="1">
    <citation type="submission" date="2019-10" db="EMBL/GenBank/DDBJ databases">
        <title>The sequence and de novo assembly of the wild yak genome.</title>
        <authorList>
            <person name="Liu Y."/>
        </authorList>
    </citation>
    <scope>NUCLEOTIDE SEQUENCE [LARGE SCALE GENOMIC DNA]</scope>
    <source>
        <strain evidence="2">WY2019</strain>
    </source>
</reference>
<dbReference type="GO" id="GO:0033148">
    <property type="term" value="P:positive regulation of intracellular estrogen receptor signaling pathway"/>
    <property type="evidence" value="ECO:0007669"/>
    <property type="project" value="TreeGrafter"/>
</dbReference>
<dbReference type="PANTHER" id="PTHR38494:SF1">
    <property type="entry name" value="STEROID RECEPTOR-ASSOCIATED AND REGULATED PROTEIN"/>
    <property type="match status" value="1"/>
</dbReference>
<evidence type="ECO:0000313" key="2">
    <source>
        <dbReference type="EMBL" id="MXQ93822.1"/>
    </source>
</evidence>
<name>A0A6B0RW89_9CETA</name>
<feature type="region of interest" description="Disordered" evidence="1">
    <location>
        <begin position="91"/>
        <end position="124"/>
    </location>
</feature>
<dbReference type="Proteomes" id="UP000322234">
    <property type="component" value="Unassembled WGS sequence"/>
</dbReference>
<feature type="region of interest" description="Disordered" evidence="1">
    <location>
        <begin position="138"/>
        <end position="158"/>
    </location>
</feature>
<dbReference type="GO" id="GO:0005737">
    <property type="term" value="C:cytoplasm"/>
    <property type="evidence" value="ECO:0007669"/>
    <property type="project" value="TreeGrafter"/>
</dbReference>
<dbReference type="Pfam" id="PF15547">
    <property type="entry name" value="C1ORF64"/>
    <property type="match status" value="1"/>
</dbReference>
<accession>A0A6B0RW89</accession>
<keyword evidence="3" id="KW-1185">Reference proteome</keyword>
<evidence type="ECO:0008006" key="4">
    <source>
        <dbReference type="Google" id="ProtNLM"/>
    </source>
</evidence>
<dbReference type="GO" id="GO:0005634">
    <property type="term" value="C:nucleus"/>
    <property type="evidence" value="ECO:0007669"/>
    <property type="project" value="TreeGrafter"/>
</dbReference>
<dbReference type="PANTHER" id="PTHR38494">
    <property type="entry name" value="STEROID RECEPTOR-ASSOCIATED AND REGULATED PROTEIN"/>
    <property type="match status" value="1"/>
</dbReference>
<organism evidence="2 3">
    <name type="scientific">Bos mutus</name>
    <name type="common">wild yak</name>
    <dbReference type="NCBI Taxonomy" id="72004"/>
    <lineage>
        <taxon>Eukaryota</taxon>
        <taxon>Metazoa</taxon>
        <taxon>Chordata</taxon>
        <taxon>Craniata</taxon>
        <taxon>Vertebrata</taxon>
        <taxon>Euteleostomi</taxon>
        <taxon>Mammalia</taxon>
        <taxon>Eutheria</taxon>
        <taxon>Laurasiatheria</taxon>
        <taxon>Artiodactyla</taxon>
        <taxon>Ruminantia</taxon>
        <taxon>Pecora</taxon>
        <taxon>Bovidae</taxon>
        <taxon>Bovinae</taxon>
        <taxon>Bos</taxon>
    </lineage>
</organism>
<comment type="caution">
    <text evidence="2">The sequence shown here is derived from an EMBL/GenBank/DDBJ whole genome shotgun (WGS) entry which is preliminary data.</text>
</comment>
<dbReference type="InterPro" id="IPR027852">
    <property type="entry name" value="C1ORF64"/>
</dbReference>